<evidence type="ECO:0000313" key="1">
    <source>
        <dbReference type="EMBL" id="CDW80935.1"/>
    </source>
</evidence>
<dbReference type="EMBL" id="CCKQ01009450">
    <property type="protein sequence ID" value="CDW80935.1"/>
    <property type="molecule type" value="Genomic_DNA"/>
</dbReference>
<evidence type="ECO:0000313" key="2">
    <source>
        <dbReference type="Proteomes" id="UP000039865"/>
    </source>
</evidence>
<sequence length="279" mass="33088">MNVCTQIIPNQKYANYNHINNHQYYSNYRNEDFQLKVILGAKMRMMCKKKEKMTIKYKESWGSLVNAKLHKILNSNYSLSLISSNLPLFPCLDNSLFHLTSAKDCYKDLLPINIQYYRLHKQLHSNIYYVGIRSFYICCFAIELNMISSLLSMTAVSLIDLIYQEPLKWFYPQNYDFMKPIRSKISKIEQKIWQSFNTEGTFTLEKNDSKKALIIQRFRLRCIDNYIAFVSAIKVLKDLQKRGIVTKFFTKIAKMREPQLVFTEDKYLEDVPPRPNQPF</sequence>
<accession>A0A078AFH1</accession>
<dbReference type="Proteomes" id="UP000039865">
    <property type="component" value="Unassembled WGS sequence"/>
</dbReference>
<name>A0A078AFH1_STYLE</name>
<reference evidence="1 2" key="1">
    <citation type="submission" date="2014-06" db="EMBL/GenBank/DDBJ databases">
        <authorList>
            <person name="Swart Estienne"/>
        </authorList>
    </citation>
    <scope>NUCLEOTIDE SEQUENCE [LARGE SCALE GENOMIC DNA]</scope>
    <source>
        <strain evidence="1 2">130c</strain>
    </source>
</reference>
<organism evidence="1 2">
    <name type="scientific">Stylonychia lemnae</name>
    <name type="common">Ciliate</name>
    <dbReference type="NCBI Taxonomy" id="5949"/>
    <lineage>
        <taxon>Eukaryota</taxon>
        <taxon>Sar</taxon>
        <taxon>Alveolata</taxon>
        <taxon>Ciliophora</taxon>
        <taxon>Intramacronucleata</taxon>
        <taxon>Spirotrichea</taxon>
        <taxon>Stichotrichia</taxon>
        <taxon>Sporadotrichida</taxon>
        <taxon>Oxytrichidae</taxon>
        <taxon>Stylonychinae</taxon>
        <taxon>Stylonychia</taxon>
    </lineage>
</organism>
<proteinExistence type="predicted"/>
<dbReference type="InParanoid" id="A0A078AFH1"/>
<dbReference type="AlphaFoldDB" id="A0A078AFH1"/>
<protein>
    <submittedName>
        <fullName evidence="1">Uncharacterized protein</fullName>
    </submittedName>
</protein>
<gene>
    <name evidence="1" type="primary">Contig14177.g15111</name>
    <name evidence="1" type="ORF">STYLEM_9941</name>
</gene>
<keyword evidence="2" id="KW-1185">Reference proteome</keyword>